<accession>A0A653CMC5</accession>
<feature type="signal peptide" evidence="1">
    <location>
        <begin position="1"/>
        <end position="17"/>
    </location>
</feature>
<name>A0A653CMC5_CALMS</name>
<gene>
    <name evidence="2" type="ORF">CALMAC_LOCUS10199</name>
</gene>
<dbReference type="GO" id="GO:0016020">
    <property type="term" value="C:membrane"/>
    <property type="evidence" value="ECO:0007669"/>
    <property type="project" value="TreeGrafter"/>
</dbReference>
<dbReference type="InterPro" id="IPR031751">
    <property type="entry name" value="DUF4735"/>
</dbReference>
<evidence type="ECO:0008006" key="4">
    <source>
        <dbReference type="Google" id="ProtNLM"/>
    </source>
</evidence>
<organism evidence="2 3">
    <name type="scientific">Callosobruchus maculatus</name>
    <name type="common">Southern cowpea weevil</name>
    <name type="synonym">Pulse bruchid</name>
    <dbReference type="NCBI Taxonomy" id="64391"/>
    <lineage>
        <taxon>Eukaryota</taxon>
        <taxon>Metazoa</taxon>
        <taxon>Ecdysozoa</taxon>
        <taxon>Arthropoda</taxon>
        <taxon>Hexapoda</taxon>
        <taxon>Insecta</taxon>
        <taxon>Pterygota</taxon>
        <taxon>Neoptera</taxon>
        <taxon>Endopterygota</taxon>
        <taxon>Coleoptera</taxon>
        <taxon>Polyphaga</taxon>
        <taxon>Cucujiformia</taxon>
        <taxon>Chrysomeloidea</taxon>
        <taxon>Chrysomelidae</taxon>
        <taxon>Bruchinae</taxon>
        <taxon>Bruchini</taxon>
        <taxon>Callosobruchus</taxon>
    </lineage>
</organism>
<reference evidence="2 3" key="1">
    <citation type="submission" date="2019-01" db="EMBL/GenBank/DDBJ databases">
        <authorList>
            <person name="Sayadi A."/>
        </authorList>
    </citation>
    <scope>NUCLEOTIDE SEQUENCE [LARGE SCALE GENOMIC DNA]</scope>
</reference>
<keyword evidence="3" id="KW-1185">Reference proteome</keyword>
<evidence type="ECO:0000313" key="3">
    <source>
        <dbReference type="Proteomes" id="UP000410492"/>
    </source>
</evidence>
<dbReference type="EMBL" id="CAACVG010008197">
    <property type="protein sequence ID" value="VEN48905.1"/>
    <property type="molecule type" value="Genomic_DNA"/>
</dbReference>
<dbReference type="GO" id="GO:0005829">
    <property type="term" value="C:cytosol"/>
    <property type="evidence" value="ECO:0007669"/>
    <property type="project" value="TreeGrafter"/>
</dbReference>
<dbReference type="Pfam" id="PF15882">
    <property type="entry name" value="DUF4735"/>
    <property type="match status" value="1"/>
</dbReference>
<dbReference type="PANTHER" id="PTHR33539:SF1">
    <property type="entry name" value="UPF0764 PROTEIN C16ORF89"/>
    <property type="match status" value="1"/>
</dbReference>
<keyword evidence="1" id="KW-0732">Signal</keyword>
<evidence type="ECO:0000313" key="2">
    <source>
        <dbReference type="EMBL" id="VEN48905.1"/>
    </source>
</evidence>
<dbReference type="PANTHER" id="PTHR33539">
    <property type="entry name" value="UPF0764 PROTEIN C16ORF89"/>
    <property type="match status" value="1"/>
</dbReference>
<evidence type="ECO:0000256" key="1">
    <source>
        <dbReference type="SAM" id="SignalP"/>
    </source>
</evidence>
<dbReference type="OrthoDB" id="5949187at2759"/>
<dbReference type="Proteomes" id="UP000410492">
    <property type="component" value="Unassembled WGS sequence"/>
</dbReference>
<proteinExistence type="predicted"/>
<protein>
    <recommendedName>
        <fullName evidence="4">Alpha-1,2-Mannosidase</fullName>
    </recommendedName>
</protein>
<dbReference type="AlphaFoldDB" id="A0A653CMC5"/>
<sequence>MLKTLFIAGCLWAATFARVFDPKIITEVRKGLEKNLNYIEKNHVRVNVDCLFGVALTIALIDDAYQNGTHIMDKSSLELMKKSLVILKHSIPYAREKSEWLTEAFLHPSIWRKNINFRNNALHISNVPNFKHVKNIFERNYAGGSETDFCLQNIANFTNAVVPTRCFIDERCWKYFEYDESSVGYLLTHKLLILQLAKARKCYLKEDIYKMKTDELCSLIYTEVVNADYYGYLDNMFDLYLEEIVLCGYEGYSEFLQNKWLYYILKSQRPSGCFPAFLDDSLKTRMKRNSNTFDDGCVDHTTGLGAAVLALHYNYIIKEYPINGVEIA</sequence>
<feature type="chain" id="PRO_5025037967" description="Alpha-1,2-Mannosidase" evidence="1">
    <location>
        <begin position="18"/>
        <end position="328"/>
    </location>
</feature>